<feature type="region of interest" description="Disordered" evidence="1">
    <location>
        <begin position="23"/>
        <end position="61"/>
    </location>
</feature>
<protein>
    <submittedName>
        <fullName evidence="2">Uncharacterized protein</fullName>
    </submittedName>
</protein>
<organism evidence="2 3">
    <name type="scientific">Paralvinella palmiformis</name>
    <dbReference type="NCBI Taxonomy" id="53620"/>
    <lineage>
        <taxon>Eukaryota</taxon>
        <taxon>Metazoa</taxon>
        <taxon>Spiralia</taxon>
        <taxon>Lophotrochozoa</taxon>
        <taxon>Annelida</taxon>
        <taxon>Polychaeta</taxon>
        <taxon>Sedentaria</taxon>
        <taxon>Canalipalpata</taxon>
        <taxon>Terebellida</taxon>
        <taxon>Terebelliformia</taxon>
        <taxon>Alvinellidae</taxon>
        <taxon>Paralvinella</taxon>
    </lineage>
</organism>
<evidence type="ECO:0000256" key="1">
    <source>
        <dbReference type="SAM" id="MobiDB-lite"/>
    </source>
</evidence>
<gene>
    <name evidence="2" type="ORF">LSH36_456g04058</name>
</gene>
<accession>A0AAD9JA98</accession>
<name>A0AAD9JA98_9ANNE</name>
<feature type="compositionally biased region" description="Polar residues" evidence="1">
    <location>
        <begin position="25"/>
        <end position="35"/>
    </location>
</feature>
<sequence length="259" mass="28877">MLMKLGQKTFDWSGCFKACERSHVSPRSTPNSSPRARTHSPPLGLATRSTPSTPGDTLAGLGSDVRQAFTQSNGGTNTSGSARSLRDDLLVAADSVTNAMSSLVKELNSDLYIFAQYPKGGDSMLDELTAFREEMQQKLQQESEFLRELQARKSTVPGHHRHGSHNEPDNYAGHTDGGMYSRADDEGMMLITDDAESFIKTDDEGAELYDNNPRDLLPHRYTTDEESCLETDQESYIRTDDEEGGNTEWEDAMRRWVNR</sequence>
<comment type="caution">
    <text evidence="2">The sequence shown here is derived from an EMBL/GenBank/DDBJ whole genome shotgun (WGS) entry which is preliminary data.</text>
</comment>
<keyword evidence="3" id="KW-1185">Reference proteome</keyword>
<dbReference type="Proteomes" id="UP001208570">
    <property type="component" value="Unassembled WGS sequence"/>
</dbReference>
<evidence type="ECO:0000313" key="2">
    <source>
        <dbReference type="EMBL" id="KAK2149373.1"/>
    </source>
</evidence>
<reference evidence="2" key="1">
    <citation type="journal article" date="2023" name="Mol. Biol. Evol.">
        <title>Third-Generation Sequencing Reveals the Adaptive Role of the Epigenome in Three Deep-Sea Polychaetes.</title>
        <authorList>
            <person name="Perez M."/>
            <person name="Aroh O."/>
            <person name="Sun Y."/>
            <person name="Lan Y."/>
            <person name="Juniper S.K."/>
            <person name="Young C.R."/>
            <person name="Angers B."/>
            <person name="Qian P.Y."/>
        </authorList>
    </citation>
    <scope>NUCLEOTIDE SEQUENCE</scope>
    <source>
        <strain evidence="2">P08H-3</strain>
    </source>
</reference>
<dbReference type="EMBL" id="JAODUP010000455">
    <property type="protein sequence ID" value="KAK2149373.1"/>
    <property type="molecule type" value="Genomic_DNA"/>
</dbReference>
<evidence type="ECO:0000313" key="3">
    <source>
        <dbReference type="Proteomes" id="UP001208570"/>
    </source>
</evidence>
<feature type="region of interest" description="Disordered" evidence="1">
    <location>
        <begin position="153"/>
        <end position="182"/>
    </location>
</feature>
<proteinExistence type="predicted"/>
<dbReference type="AlphaFoldDB" id="A0AAD9JA98"/>